<evidence type="ECO:0000313" key="1">
    <source>
        <dbReference type="EMBL" id="EGF10174.1"/>
    </source>
</evidence>
<accession>F2BEH7</accession>
<comment type="caution">
    <text evidence="1">The sequence shown here is derived from an EMBL/GenBank/DDBJ whole genome shotgun (WGS) entry which is preliminary data.</text>
</comment>
<dbReference type="HOGENOM" id="CLU_2554736_0_0_4"/>
<gene>
    <name evidence="1" type="ORF">HMPREF9123_2133</name>
</gene>
<dbReference type="EMBL" id="AFAY01000045">
    <property type="protein sequence ID" value="EGF10174.1"/>
    <property type="molecule type" value="Genomic_DNA"/>
</dbReference>
<proteinExistence type="predicted"/>
<keyword evidence="2" id="KW-1185">Reference proteome</keyword>
<reference evidence="1 2" key="1">
    <citation type="submission" date="2011-02" db="EMBL/GenBank/DDBJ databases">
        <authorList>
            <person name="Muzny D."/>
            <person name="Qin X."/>
            <person name="Deng J."/>
            <person name="Jiang H."/>
            <person name="Liu Y."/>
            <person name="Qu J."/>
            <person name="Song X.-Z."/>
            <person name="Zhang L."/>
            <person name="Thornton R."/>
            <person name="Coyle M."/>
            <person name="Francisco L."/>
            <person name="Jackson L."/>
            <person name="Javaid M."/>
            <person name="Korchina V."/>
            <person name="Kovar C."/>
            <person name="Mata R."/>
            <person name="Mathew T."/>
            <person name="Ngo R."/>
            <person name="Nguyen L."/>
            <person name="Nguyen N."/>
            <person name="Okwuonu G."/>
            <person name="Ongeri F."/>
            <person name="Pham C."/>
            <person name="Simmons D."/>
            <person name="Wilczek-Boney K."/>
            <person name="Hale W."/>
            <person name="Jakkamsetti A."/>
            <person name="Pham P."/>
            <person name="Ruth R."/>
            <person name="San Lucas F."/>
            <person name="Warren J."/>
            <person name="Zhang J."/>
            <person name="Zhao Z."/>
            <person name="Zhou C."/>
            <person name="Zhu D."/>
            <person name="Lee S."/>
            <person name="Bess C."/>
            <person name="Blankenburg K."/>
            <person name="Forbes L."/>
            <person name="Fu Q."/>
            <person name="Gubbala S."/>
            <person name="Hirani K."/>
            <person name="Jayaseelan J.C."/>
            <person name="Lara F."/>
            <person name="Munidasa M."/>
            <person name="Palculict T."/>
            <person name="Patil S."/>
            <person name="Pu L.-L."/>
            <person name="Saada N."/>
            <person name="Tang L."/>
            <person name="Weissenberger G."/>
            <person name="Zhu Y."/>
            <person name="Hemphill L."/>
            <person name="Shang Y."/>
            <person name="Youmans B."/>
            <person name="Ayvaz T."/>
            <person name="Ross M."/>
            <person name="Santibanez J."/>
            <person name="Aqrawi P."/>
            <person name="Gross S."/>
            <person name="Joshi V."/>
            <person name="Fowler G."/>
            <person name="Nazareth L."/>
            <person name="Reid J."/>
            <person name="Worley K."/>
            <person name="Petrosino J."/>
            <person name="Highlander S."/>
            <person name="Gibbs R."/>
        </authorList>
    </citation>
    <scope>NUCLEOTIDE SEQUENCE [LARGE SCALE GENOMIC DNA]</scope>
    <source>
        <strain evidence="1 2">ATCC BAA-1200</strain>
    </source>
</reference>
<dbReference type="Proteomes" id="UP000004105">
    <property type="component" value="Unassembled WGS sequence"/>
</dbReference>
<evidence type="ECO:0000313" key="2">
    <source>
        <dbReference type="Proteomes" id="UP000004105"/>
    </source>
</evidence>
<protein>
    <submittedName>
        <fullName evidence="1">Uncharacterized protein</fullName>
    </submittedName>
</protein>
<organism evidence="1 2">
    <name type="scientific">Neisseria bacilliformis ATCC BAA-1200</name>
    <dbReference type="NCBI Taxonomy" id="888742"/>
    <lineage>
        <taxon>Bacteria</taxon>
        <taxon>Pseudomonadati</taxon>
        <taxon>Pseudomonadota</taxon>
        <taxon>Betaproteobacteria</taxon>
        <taxon>Neisseriales</taxon>
        <taxon>Neisseriaceae</taxon>
        <taxon>Neisseria</taxon>
    </lineage>
</organism>
<sequence>MAEFCNSLFLQELLNSRKDSRLRGNDGIKVLAVPKLRFQTAFCMARPRAWLRQTPYVWLGMNWKGRLKNGFQTASVGLWLVP</sequence>
<dbReference type="AlphaFoldDB" id="F2BEH7"/>
<name>F2BEH7_9NEIS</name>